<evidence type="ECO:0000256" key="2">
    <source>
        <dbReference type="ARBA" id="ARBA00008639"/>
    </source>
</evidence>
<dbReference type="OrthoDB" id="9801249at2"/>
<name>A0A5C6RJZ0_9BACT</name>
<feature type="active site" description="Nucleophile" evidence="4">
    <location>
        <position position="72"/>
    </location>
</feature>
<dbReference type="RefSeq" id="WP_147168116.1">
    <property type="nucleotide sequence ID" value="NZ_VOOR01000028.1"/>
</dbReference>
<dbReference type="PANTHER" id="PTHR43780">
    <property type="entry name" value="1-AMINOCYCLOPROPANE-1-CARBOXYLATE DEAMINASE-RELATED"/>
    <property type="match status" value="1"/>
</dbReference>
<protein>
    <submittedName>
        <fullName evidence="7">Pyridoxal-phosphate dependent enzyme</fullName>
    </submittedName>
</protein>
<comment type="cofactor">
    <cofactor evidence="1">
        <name>pyridoxal 5'-phosphate</name>
        <dbReference type="ChEBI" id="CHEBI:597326"/>
    </cofactor>
</comment>
<sequence length="314" mass="33853">MLDTPPPSPVERIQASWADQAGIQLLVKRDDLLQAGPGNALCGNKWRKLKYNLRAARQGGHHQLLTYGGAYSNHIAAVAAAGQAFRFATIGVIRGEAPPRMGATLRFAAACGMQLHFISRSAFRQKDSPALRSELKDNYGAYFELPEGGTNDLALKGCAEIIPETTAQLGTAPDYWLCSAGTGGTLAGLVLGIEGQQGKAIGFSALKGSFLAEDVRQLLKAKGEALDGRWAMENSFHFGGYAKCPPSLVHYINTFYDQYGIPLDPVYTGKLFYGIEQLARTGYFPRGSTLLALHSGGLQGLQGFQERLGPVFHF</sequence>
<evidence type="ECO:0000313" key="7">
    <source>
        <dbReference type="EMBL" id="TXB62547.1"/>
    </source>
</evidence>
<dbReference type="EMBL" id="VOOR01000028">
    <property type="protein sequence ID" value="TXB62547.1"/>
    <property type="molecule type" value="Genomic_DNA"/>
</dbReference>
<dbReference type="Gene3D" id="3.40.50.1100">
    <property type="match status" value="2"/>
</dbReference>
<gene>
    <name evidence="7" type="ORF">FRY97_13700</name>
</gene>
<organism evidence="7 8">
    <name type="scientific">Phaeodactylibacter luteus</name>
    <dbReference type="NCBI Taxonomy" id="1564516"/>
    <lineage>
        <taxon>Bacteria</taxon>
        <taxon>Pseudomonadati</taxon>
        <taxon>Bacteroidota</taxon>
        <taxon>Saprospiria</taxon>
        <taxon>Saprospirales</taxon>
        <taxon>Haliscomenobacteraceae</taxon>
        <taxon>Phaeodactylibacter</taxon>
    </lineage>
</organism>
<feature type="domain" description="Tryptophan synthase beta chain-like PALP" evidence="6">
    <location>
        <begin position="17"/>
        <end position="296"/>
    </location>
</feature>
<comment type="caution">
    <text evidence="7">The sequence shown here is derived from an EMBL/GenBank/DDBJ whole genome shotgun (WGS) entry which is preliminary data.</text>
</comment>
<evidence type="ECO:0000259" key="6">
    <source>
        <dbReference type="Pfam" id="PF00291"/>
    </source>
</evidence>
<evidence type="ECO:0000256" key="1">
    <source>
        <dbReference type="ARBA" id="ARBA00001933"/>
    </source>
</evidence>
<evidence type="ECO:0000256" key="5">
    <source>
        <dbReference type="PIRSR" id="PIRSR006278-2"/>
    </source>
</evidence>
<accession>A0A5C6RJZ0</accession>
<proteinExistence type="inferred from homology"/>
<keyword evidence="3 5" id="KW-0663">Pyridoxal phosphate</keyword>
<evidence type="ECO:0000313" key="8">
    <source>
        <dbReference type="Proteomes" id="UP000321580"/>
    </source>
</evidence>
<feature type="modified residue" description="N6-(pyridoxal phosphate)lysine" evidence="5">
    <location>
        <position position="45"/>
    </location>
</feature>
<dbReference type="PIRSF" id="PIRSF006278">
    <property type="entry name" value="ACCD_DCysDesulf"/>
    <property type="match status" value="1"/>
</dbReference>
<dbReference type="AlphaFoldDB" id="A0A5C6RJZ0"/>
<dbReference type="InterPro" id="IPR036052">
    <property type="entry name" value="TrpB-like_PALP_sf"/>
</dbReference>
<dbReference type="SUPFAM" id="SSF53686">
    <property type="entry name" value="Tryptophan synthase beta subunit-like PLP-dependent enzymes"/>
    <property type="match status" value="1"/>
</dbReference>
<evidence type="ECO:0000256" key="3">
    <source>
        <dbReference type="ARBA" id="ARBA00022898"/>
    </source>
</evidence>
<reference evidence="7 8" key="1">
    <citation type="submission" date="2019-08" db="EMBL/GenBank/DDBJ databases">
        <title>Genome of Phaeodactylibacter luteus.</title>
        <authorList>
            <person name="Bowman J.P."/>
        </authorList>
    </citation>
    <scope>NUCLEOTIDE SEQUENCE [LARGE SCALE GENOMIC DNA]</scope>
    <source>
        <strain evidence="7 8">KCTC 42180</strain>
    </source>
</reference>
<dbReference type="InterPro" id="IPR001926">
    <property type="entry name" value="TrpB-like_PALP"/>
</dbReference>
<dbReference type="GO" id="GO:0019148">
    <property type="term" value="F:D-cysteine desulfhydrase activity"/>
    <property type="evidence" value="ECO:0007669"/>
    <property type="project" value="TreeGrafter"/>
</dbReference>
<comment type="similarity">
    <text evidence="2">Belongs to the ACC deaminase/D-cysteine desulfhydrase family.</text>
</comment>
<evidence type="ECO:0000256" key="4">
    <source>
        <dbReference type="PIRSR" id="PIRSR006278-1"/>
    </source>
</evidence>
<dbReference type="InterPro" id="IPR027278">
    <property type="entry name" value="ACCD_DCysDesulf"/>
</dbReference>
<keyword evidence="8" id="KW-1185">Reference proteome</keyword>
<dbReference type="PANTHER" id="PTHR43780:SF2">
    <property type="entry name" value="1-AMINOCYCLOPROPANE-1-CARBOXYLATE DEAMINASE-RELATED"/>
    <property type="match status" value="1"/>
</dbReference>
<dbReference type="Pfam" id="PF00291">
    <property type="entry name" value="PALP"/>
    <property type="match status" value="1"/>
</dbReference>
<dbReference type="Proteomes" id="UP000321580">
    <property type="component" value="Unassembled WGS sequence"/>
</dbReference>